<accession>A0A0B7NYZ3</accession>
<evidence type="ECO:0000313" key="12">
    <source>
        <dbReference type="EMBL" id="CEP25928.1"/>
    </source>
</evidence>
<dbReference type="NCBIfam" id="NF011291">
    <property type="entry name" value="PRK14703.1"/>
    <property type="match status" value="1"/>
</dbReference>
<dbReference type="Pfam" id="PF20974">
    <property type="entry name" value="tRNA-synt_1c_C2"/>
    <property type="match status" value="1"/>
</dbReference>
<dbReference type="Gene3D" id="2.40.240.10">
    <property type="entry name" value="Ribosomal Protein L25, Chain P"/>
    <property type="match status" value="2"/>
</dbReference>
<evidence type="ECO:0000256" key="1">
    <source>
        <dbReference type="ARBA" id="ARBA00022490"/>
    </source>
</evidence>
<dbReference type="GO" id="GO:0004819">
    <property type="term" value="F:glutamine-tRNA ligase activity"/>
    <property type="evidence" value="ECO:0007669"/>
    <property type="project" value="UniProtKB-UniRule"/>
</dbReference>
<proteinExistence type="inferred from homology"/>
<evidence type="ECO:0000259" key="10">
    <source>
        <dbReference type="Pfam" id="PF03950"/>
    </source>
</evidence>
<comment type="similarity">
    <text evidence="8">Belongs to the class-I aminoacyl-tRNA synthetase family.</text>
</comment>
<gene>
    <name evidence="12" type="primary">glnS</name>
    <name evidence="12" type="ORF">PFCIRM138_03120</name>
</gene>
<dbReference type="RefSeq" id="WP_013161090.1">
    <property type="nucleotide sequence ID" value="NZ_CP010341.1"/>
</dbReference>
<keyword evidence="3 8" id="KW-0547">Nucleotide-binding</keyword>
<dbReference type="InterPro" id="IPR000924">
    <property type="entry name" value="Glu/Gln-tRNA-synth"/>
</dbReference>
<dbReference type="InterPro" id="IPR020059">
    <property type="entry name" value="Glu/Gln-tRNA-synth_Ib_codon-bd"/>
</dbReference>
<evidence type="ECO:0000256" key="3">
    <source>
        <dbReference type="ARBA" id="ARBA00022741"/>
    </source>
</evidence>
<dbReference type="InterPro" id="IPR020056">
    <property type="entry name" value="Rbsml_bL25/Gln-tRNA_synth_N"/>
</dbReference>
<dbReference type="Gene3D" id="3.40.50.620">
    <property type="entry name" value="HUPs"/>
    <property type="match status" value="1"/>
</dbReference>
<dbReference type="Pfam" id="PF03950">
    <property type="entry name" value="tRNA-synt_1c_C"/>
    <property type="match status" value="1"/>
</dbReference>
<protein>
    <recommendedName>
        <fullName evidence="7">Glutamine--tRNA ligase</fullName>
        <ecNumber evidence="7">6.1.1.18</ecNumber>
    </recommendedName>
</protein>
<dbReference type="FunFam" id="3.40.50.620:FF:000037">
    <property type="entry name" value="Glutamine--tRNA ligase cytoplasmic"/>
    <property type="match status" value="1"/>
</dbReference>
<dbReference type="InterPro" id="IPR014729">
    <property type="entry name" value="Rossmann-like_a/b/a_fold"/>
</dbReference>
<dbReference type="GO" id="GO:0005524">
    <property type="term" value="F:ATP binding"/>
    <property type="evidence" value="ECO:0007669"/>
    <property type="project" value="UniProtKB-KW"/>
</dbReference>
<feature type="domain" description="tRNA synthetases class I (E and Q) anti-codon binding" evidence="11">
    <location>
        <begin position="465"/>
        <end position="539"/>
    </location>
</feature>
<feature type="domain" description="Glutamyl/glutaminyl-tRNA synthetase class Ib anti-codon binding" evidence="10">
    <location>
        <begin position="343"/>
        <end position="448"/>
    </location>
</feature>
<dbReference type="Pfam" id="PF00749">
    <property type="entry name" value="tRNA-synt_1c"/>
    <property type="match status" value="1"/>
</dbReference>
<evidence type="ECO:0000256" key="8">
    <source>
        <dbReference type="RuleBase" id="RU363037"/>
    </source>
</evidence>
<dbReference type="AlphaFoldDB" id="A0A0B7NYZ3"/>
<dbReference type="SUPFAM" id="SSF52374">
    <property type="entry name" value="Nucleotidylyl transferase"/>
    <property type="match status" value="1"/>
</dbReference>
<dbReference type="InterPro" id="IPR049437">
    <property type="entry name" value="tRNA-synt_1c_C2"/>
</dbReference>
<evidence type="ECO:0000259" key="11">
    <source>
        <dbReference type="Pfam" id="PF20974"/>
    </source>
</evidence>
<dbReference type="GO" id="GO:0006425">
    <property type="term" value="P:glutaminyl-tRNA aminoacylation"/>
    <property type="evidence" value="ECO:0007669"/>
    <property type="project" value="UniProtKB-UniRule"/>
</dbReference>
<dbReference type="EMBL" id="LM676387">
    <property type="protein sequence ID" value="CEP25928.1"/>
    <property type="molecule type" value="Genomic_DNA"/>
</dbReference>
<dbReference type="PATRIC" id="fig|66712.6.peg.1022"/>
<evidence type="ECO:0000256" key="4">
    <source>
        <dbReference type="ARBA" id="ARBA00022840"/>
    </source>
</evidence>
<feature type="domain" description="Glutamyl/glutaminyl-tRNA synthetase class Ib catalytic" evidence="9">
    <location>
        <begin position="31"/>
        <end position="340"/>
    </location>
</feature>
<sequence length="570" mass="64244">MAKPADNIAASDFIADAITKDNEVGTYAQRVQTRFPPEPNGYLHIGHAKAITVDFGTAEEFGGLCNVRLDDTNPVAENPEYVESILADIAWLGYQPHTVVHASDYFEQLYQWAEYLVEQGLAYVDDQDTETISAQRGGFGKPGIESPCRDRTVEENLDLLHRMRAGEFDDGACVLRAKIDMQSDNMVMRDPVMYRIRHATHHQTGNDWPIFPTYDWAHGQSDAIEGVTHSLCTLEFDSHRPLYNWFLEHLPLPGDQPRQIEFARLELTYTVTSKRRLAKLVADGVVSGWDDPRMPTLRGLRRRGYPAAAVRDFCRDIGTTRTNSRHNIEELESFVRRELNKTAQRRMVVTRPLRLVIDNWPTDEHGAPEVDWFDVTNNPENPADGTRRVPFSGELFIERDDFAEVPPPKFFRLSIGREVRLRGAYFVTATSVVTNEAGEVTEVHATYDPATRGGDAPDGRKVKSTMHWVSAAHAVDVKVALYNRLFTTPAPGERTGEPLDDLNPDSVELLTDAKGEGVINEVEPGQVVQFERLGYFCADLDEPRLFHRTVGLRDEWAAQQRRAAKAAKNG</sequence>
<dbReference type="GO" id="GO:0005829">
    <property type="term" value="C:cytosol"/>
    <property type="evidence" value="ECO:0007669"/>
    <property type="project" value="TreeGrafter"/>
</dbReference>
<dbReference type="InterPro" id="IPR050132">
    <property type="entry name" value="Gln/Glu-tRNA_Ligase"/>
</dbReference>
<dbReference type="PRINTS" id="PR00987">
    <property type="entry name" value="TRNASYNTHGLU"/>
</dbReference>
<keyword evidence="2 8" id="KW-0436">Ligase</keyword>
<reference evidence="12" key="1">
    <citation type="submission" date="2014-08" db="EMBL/GenBank/DDBJ databases">
        <authorList>
            <person name="Falentin Helene"/>
        </authorList>
    </citation>
    <scope>NUCLEOTIDE SEQUENCE</scope>
</reference>
<evidence type="ECO:0000256" key="7">
    <source>
        <dbReference type="NCBIfam" id="TIGR00440"/>
    </source>
</evidence>
<evidence type="ECO:0000256" key="5">
    <source>
        <dbReference type="ARBA" id="ARBA00022917"/>
    </source>
</evidence>
<keyword evidence="5 8" id="KW-0648">Protein biosynthesis</keyword>
<dbReference type="NCBIfam" id="TIGR00440">
    <property type="entry name" value="glnS"/>
    <property type="match status" value="1"/>
</dbReference>
<dbReference type="InterPro" id="IPR004514">
    <property type="entry name" value="Gln-tRNA-synth"/>
</dbReference>
<keyword evidence="6 8" id="KW-0030">Aminoacyl-tRNA synthetase</keyword>
<dbReference type="InterPro" id="IPR011035">
    <property type="entry name" value="Ribosomal_bL25/Gln-tRNA_synth"/>
</dbReference>
<dbReference type="SUPFAM" id="SSF50715">
    <property type="entry name" value="Ribosomal protein L25-like"/>
    <property type="match status" value="1"/>
</dbReference>
<dbReference type="InterPro" id="IPR020058">
    <property type="entry name" value="Glu/Gln-tRNA-synth_Ib_cat-dom"/>
</dbReference>
<dbReference type="PANTHER" id="PTHR43097">
    <property type="entry name" value="GLUTAMINE-TRNA LIGASE"/>
    <property type="match status" value="1"/>
</dbReference>
<name>A0A0B7NYZ3_PROFF</name>
<evidence type="ECO:0000256" key="6">
    <source>
        <dbReference type="ARBA" id="ARBA00023146"/>
    </source>
</evidence>
<keyword evidence="4 8" id="KW-0067">ATP-binding</keyword>
<evidence type="ECO:0000259" key="9">
    <source>
        <dbReference type="Pfam" id="PF00749"/>
    </source>
</evidence>
<dbReference type="EC" id="6.1.1.18" evidence="7"/>
<evidence type="ECO:0000256" key="2">
    <source>
        <dbReference type="ARBA" id="ARBA00022598"/>
    </source>
</evidence>
<keyword evidence="1" id="KW-0963">Cytoplasm</keyword>
<dbReference type="KEGG" id="pfre:RM25_0997"/>
<dbReference type="PANTHER" id="PTHR43097:SF5">
    <property type="entry name" value="GLUTAMATE--TRNA LIGASE"/>
    <property type="match status" value="1"/>
</dbReference>
<organism evidence="12">
    <name type="scientific">Propionibacterium freudenreichii subsp. freudenreichii</name>
    <dbReference type="NCBI Taxonomy" id="66712"/>
    <lineage>
        <taxon>Bacteria</taxon>
        <taxon>Bacillati</taxon>
        <taxon>Actinomycetota</taxon>
        <taxon>Actinomycetes</taxon>
        <taxon>Propionibacteriales</taxon>
        <taxon>Propionibacteriaceae</taxon>
        <taxon>Propionibacterium</taxon>
    </lineage>
</organism>